<keyword evidence="2" id="KW-1185">Reference proteome</keyword>
<reference evidence="1 2" key="1">
    <citation type="submission" date="2014-01" db="EMBL/GenBank/DDBJ databases">
        <authorList>
            <person name="Dobos K."/>
            <person name="Lenaerts A."/>
            <person name="Ordway D."/>
            <person name="DeGroote M.A."/>
            <person name="Parker T."/>
            <person name="Sizemore C."/>
            <person name="Tallon L.J."/>
            <person name="Sadzewicz L.K."/>
            <person name="Sengamalay N."/>
            <person name="Fraser C.M."/>
            <person name="Hine E."/>
            <person name="Shefchek K.A."/>
            <person name="Das S.P."/>
            <person name="Tettelin H."/>
        </authorList>
    </citation>
    <scope>NUCLEOTIDE SEQUENCE [LARGE SCALE GENOMIC DNA]</scope>
    <source>
        <strain evidence="1 2">Harvey</strain>
    </source>
</reference>
<organism evidence="1 2">
    <name type="scientific">Mycobacterium ulcerans str. Harvey</name>
    <dbReference type="NCBI Taxonomy" id="1299332"/>
    <lineage>
        <taxon>Bacteria</taxon>
        <taxon>Bacillati</taxon>
        <taxon>Actinomycetota</taxon>
        <taxon>Actinomycetes</taxon>
        <taxon>Mycobacteriales</taxon>
        <taxon>Mycobacteriaceae</taxon>
        <taxon>Mycobacterium</taxon>
        <taxon>Mycobacterium ulcerans group</taxon>
    </lineage>
</organism>
<proteinExistence type="predicted"/>
<evidence type="ECO:0000313" key="2">
    <source>
        <dbReference type="Proteomes" id="UP000020681"/>
    </source>
</evidence>
<gene>
    <name evidence="1" type="ORF">I551_8204</name>
</gene>
<evidence type="ECO:0000313" key="1">
    <source>
        <dbReference type="EMBL" id="EUA85343.1"/>
    </source>
</evidence>
<comment type="caution">
    <text evidence="1">The sequence shown here is derived from an EMBL/GenBank/DDBJ whole genome shotgun (WGS) entry which is preliminary data.</text>
</comment>
<protein>
    <submittedName>
        <fullName evidence="1">Type I polyketide synthase loading module</fullName>
    </submittedName>
</protein>
<accession>A0ABP3A127</accession>
<sequence length="37" mass="3950">MFAEHLVSAHGVRHLLLTSRRGPQPTVPPICSSGSPI</sequence>
<dbReference type="Proteomes" id="UP000020681">
    <property type="component" value="Unassembled WGS sequence"/>
</dbReference>
<dbReference type="EMBL" id="JAOL01000196">
    <property type="protein sequence ID" value="EUA85343.1"/>
    <property type="molecule type" value="Genomic_DNA"/>
</dbReference>
<name>A0ABP3A127_MYCUL</name>